<sequence>MLWFAVQAAAGLDSPELPMPEQDLVLPPRELLIALMVDAGFPADLGLL</sequence>
<name>A0A059KKQ5_9BURK</name>
<evidence type="ECO:0000313" key="1">
    <source>
        <dbReference type="EMBL" id="KDB52032.1"/>
    </source>
</evidence>
<dbReference type="STRING" id="34103.SAMN05421778_101334"/>
<organism evidence="1 2">
    <name type="scientific">Sphaerotilus natans subsp. natans DSM 6575</name>
    <dbReference type="NCBI Taxonomy" id="1286631"/>
    <lineage>
        <taxon>Bacteria</taxon>
        <taxon>Pseudomonadati</taxon>
        <taxon>Pseudomonadota</taxon>
        <taxon>Betaproteobacteria</taxon>
        <taxon>Burkholderiales</taxon>
        <taxon>Sphaerotilaceae</taxon>
        <taxon>Sphaerotilus</taxon>
    </lineage>
</organism>
<dbReference type="EMBL" id="AZRA01000061">
    <property type="protein sequence ID" value="KDB52032.1"/>
    <property type="molecule type" value="Genomic_DNA"/>
</dbReference>
<dbReference type="Proteomes" id="UP000026714">
    <property type="component" value="Unassembled WGS sequence"/>
</dbReference>
<protein>
    <submittedName>
        <fullName evidence="1">Uncharacterized protein</fullName>
    </submittedName>
</protein>
<keyword evidence="2" id="KW-1185">Reference proteome</keyword>
<proteinExistence type="predicted"/>
<dbReference type="AlphaFoldDB" id="A0A059KKQ5"/>
<evidence type="ECO:0000313" key="2">
    <source>
        <dbReference type="Proteomes" id="UP000026714"/>
    </source>
</evidence>
<reference evidence="1 2" key="1">
    <citation type="journal article" date="2014" name="FEMS Microbiol. Ecol.">
        <title>Sphaerotilus natans encrusted with nanoball-shaped Fe(III) oxide minerals formed by nitrate-reducing mixotrophic Fe(II) oxidation.</title>
        <authorList>
            <person name="Park S."/>
            <person name="Kim D.H."/>
            <person name="Lee J.H."/>
            <person name="Hur H.G."/>
        </authorList>
    </citation>
    <scope>NUCLEOTIDE SEQUENCE [LARGE SCALE GENOMIC DNA]</scope>
    <source>
        <strain evidence="1 2">DSM 6575</strain>
    </source>
</reference>
<comment type="caution">
    <text evidence="1">The sequence shown here is derived from an EMBL/GenBank/DDBJ whole genome shotgun (WGS) entry which is preliminary data.</text>
</comment>
<gene>
    <name evidence="1" type="ORF">X805_24020</name>
</gene>
<accession>A0A059KKQ5</accession>